<organism evidence="3 4">
    <name type="scientific">Guyanagaster necrorhizus</name>
    <dbReference type="NCBI Taxonomy" id="856835"/>
    <lineage>
        <taxon>Eukaryota</taxon>
        <taxon>Fungi</taxon>
        <taxon>Dikarya</taxon>
        <taxon>Basidiomycota</taxon>
        <taxon>Agaricomycotina</taxon>
        <taxon>Agaricomycetes</taxon>
        <taxon>Agaricomycetidae</taxon>
        <taxon>Agaricales</taxon>
        <taxon>Marasmiineae</taxon>
        <taxon>Physalacriaceae</taxon>
        <taxon>Guyanagaster</taxon>
    </lineage>
</organism>
<gene>
    <name evidence="3" type="ORF">BT62DRAFT_1010978</name>
</gene>
<evidence type="ECO:0000313" key="3">
    <source>
        <dbReference type="EMBL" id="KAG7441942.1"/>
    </source>
</evidence>
<evidence type="ECO:0008006" key="5">
    <source>
        <dbReference type="Google" id="ProtNLM"/>
    </source>
</evidence>
<evidence type="ECO:0000313" key="4">
    <source>
        <dbReference type="Proteomes" id="UP000812287"/>
    </source>
</evidence>
<keyword evidence="4" id="KW-1185">Reference proteome</keyword>
<dbReference type="EMBL" id="MU250555">
    <property type="protein sequence ID" value="KAG7441942.1"/>
    <property type="molecule type" value="Genomic_DNA"/>
</dbReference>
<keyword evidence="2" id="KW-0732">Signal</keyword>
<dbReference type="GeneID" id="66100003"/>
<comment type="caution">
    <text evidence="3">The sequence shown here is derived from an EMBL/GenBank/DDBJ whole genome shotgun (WGS) entry which is preliminary data.</text>
</comment>
<evidence type="ECO:0000256" key="2">
    <source>
        <dbReference type="SAM" id="SignalP"/>
    </source>
</evidence>
<feature type="chain" id="PRO_5040320161" description="Secreted protein" evidence="2">
    <location>
        <begin position="26"/>
        <end position="81"/>
    </location>
</feature>
<name>A0A9P7VK28_9AGAR</name>
<dbReference type="Proteomes" id="UP000812287">
    <property type="component" value="Unassembled WGS sequence"/>
</dbReference>
<accession>A0A9P7VK28</accession>
<feature type="compositionally biased region" description="Basic and acidic residues" evidence="1">
    <location>
        <begin position="51"/>
        <end position="61"/>
    </location>
</feature>
<proteinExistence type="predicted"/>
<reference evidence="3" key="1">
    <citation type="submission" date="2020-11" db="EMBL/GenBank/DDBJ databases">
        <title>Adaptations for nitrogen fixation in a non-lichenized fungal sporocarp promotes dispersal by wood-feeding termites.</title>
        <authorList>
            <consortium name="DOE Joint Genome Institute"/>
            <person name="Koch R.A."/>
            <person name="Yoon G."/>
            <person name="Arayal U."/>
            <person name="Lail K."/>
            <person name="Amirebrahimi M."/>
            <person name="Labutti K."/>
            <person name="Lipzen A."/>
            <person name="Riley R."/>
            <person name="Barry K."/>
            <person name="Henrissat B."/>
            <person name="Grigoriev I.V."/>
            <person name="Herr J.R."/>
            <person name="Aime M.C."/>
        </authorList>
    </citation>
    <scope>NUCLEOTIDE SEQUENCE</scope>
    <source>
        <strain evidence="3">MCA 3950</strain>
    </source>
</reference>
<protein>
    <recommendedName>
        <fullName evidence="5">Secreted protein</fullName>
    </recommendedName>
</protein>
<feature type="region of interest" description="Disordered" evidence="1">
    <location>
        <begin position="47"/>
        <end position="81"/>
    </location>
</feature>
<dbReference type="RefSeq" id="XP_043035442.1">
    <property type="nucleotide sequence ID" value="XM_043177716.1"/>
</dbReference>
<evidence type="ECO:0000256" key="1">
    <source>
        <dbReference type="SAM" id="MobiDB-lite"/>
    </source>
</evidence>
<dbReference type="OrthoDB" id="3032222at2759"/>
<feature type="signal peptide" evidence="2">
    <location>
        <begin position="1"/>
        <end position="25"/>
    </location>
</feature>
<sequence length="81" mass="8920">MDTSHCQCDHLCVALLTVCCELCTGGCLDFASLRHDFMENLCTCTSPSMRESADSVDEREPLLSSDRQPSPHPPMRTSGDQ</sequence>
<dbReference type="AlphaFoldDB" id="A0A9P7VK28"/>